<proteinExistence type="predicted"/>
<accession>A0A820VRA3</accession>
<reference evidence="1" key="1">
    <citation type="submission" date="2021-02" db="EMBL/GenBank/DDBJ databases">
        <authorList>
            <person name="Nowell W R."/>
        </authorList>
    </citation>
    <scope>NUCLEOTIDE SEQUENCE</scope>
</reference>
<comment type="caution">
    <text evidence="1">The sequence shown here is derived from an EMBL/GenBank/DDBJ whole genome shotgun (WGS) entry which is preliminary data.</text>
</comment>
<name>A0A820VRA3_9BILA</name>
<organism evidence="1 2">
    <name type="scientific">Rotaria magnacalcarata</name>
    <dbReference type="NCBI Taxonomy" id="392030"/>
    <lineage>
        <taxon>Eukaryota</taxon>
        <taxon>Metazoa</taxon>
        <taxon>Spiralia</taxon>
        <taxon>Gnathifera</taxon>
        <taxon>Rotifera</taxon>
        <taxon>Eurotatoria</taxon>
        <taxon>Bdelloidea</taxon>
        <taxon>Philodinida</taxon>
        <taxon>Philodinidae</taxon>
        <taxon>Rotaria</taxon>
    </lineage>
</organism>
<protein>
    <submittedName>
        <fullName evidence="1">Uncharacterized protein</fullName>
    </submittedName>
</protein>
<feature type="non-terminal residue" evidence="1">
    <location>
        <position position="1"/>
    </location>
</feature>
<dbReference type="AlphaFoldDB" id="A0A820VRA3"/>
<sequence length="41" mass="4754">HNTDTNVGLPYVFMHIVYVQSLLHMYHVARVYAQHSLIVSV</sequence>
<keyword evidence="2" id="KW-1185">Reference proteome</keyword>
<evidence type="ECO:0000313" key="1">
    <source>
        <dbReference type="EMBL" id="CAF4505878.1"/>
    </source>
</evidence>
<evidence type="ECO:0000313" key="2">
    <source>
        <dbReference type="Proteomes" id="UP000663866"/>
    </source>
</evidence>
<dbReference type="Proteomes" id="UP000663866">
    <property type="component" value="Unassembled WGS sequence"/>
</dbReference>
<dbReference type="EMBL" id="CAJOBG010054053">
    <property type="protein sequence ID" value="CAF4505878.1"/>
    <property type="molecule type" value="Genomic_DNA"/>
</dbReference>
<gene>
    <name evidence="1" type="ORF">OVN521_LOCUS41024</name>
</gene>